<proteinExistence type="inferred from homology"/>
<evidence type="ECO:0000313" key="9">
    <source>
        <dbReference type="EMBL" id="SPZ92475.1"/>
    </source>
</evidence>
<evidence type="ECO:0000259" key="4">
    <source>
        <dbReference type="Pfam" id="PF00703"/>
    </source>
</evidence>
<dbReference type="InterPro" id="IPR006104">
    <property type="entry name" value="Glyco_hydro_2_N"/>
</dbReference>
<evidence type="ECO:0000256" key="2">
    <source>
        <dbReference type="ARBA" id="ARBA00022801"/>
    </source>
</evidence>
<feature type="domain" description="Glycosyl hydrolases family 2 sugar binding" evidence="6">
    <location>
        <begin position="112"/>
        <end position="202"/>
    </location>
</feature>
<keyword evidence="2 9" id="KW-0378">Hydrolase</keyword>
<dbReference type="InterPro" id="IPR008979">
    <property type="entry name" value="Galactose-bd-like_sf"/>
</dbReference>
<feature type="domain" description="Glycoside hydrolase family 2 immunoglobulin-like beta-sandwich" evidence="4">
    <location>
        <begin position="218"/>
        <end position="318"/>
    </location>
</feature>
<dbReference type="InterPro" id="IPR036156">
    <property type="entry name" value="Beta-gal/glucu_dom_sf"/>
</dbReference>
<feature type="domain" description="DUF4982" evidence="7">
    <location>
        <begin position="645"/>
        <end position="721"/>
    </location>
</feature>
<dbReference type="Pfam" id="PF18565">
    <property type="entry name" value="Glyco_hydro2_C5"/>
    <property type="match status" value="1"/>
</dbReference>
<dbReference type="InterPro" id="IPR013783">
    <property type="entry name" value="Ig-like_fold"/>
</dbReference>
<dbReference type="InterPro" id="IPR008964">
    <property type="entry name" value="Invasin/intimin_cell_adhesion"/>
</dbReference>
<dbReference type="InterPro" id="IPR032311">
    <property type="entry name" value="DUF4982"/>
</dbReference>
<accession>A0A2X2JXI3</accession>
<dbReference type="SUPFAM" id="SSF49785">
    <property type="entry name" value="Galactose-binding domain-like"/>
    <property type="match status" value="1"/>
</dbReference>
<evidence type="ECO:0000259" key="5">
    <source>
        <dbReference type="Pfam" id="PF02836"/>
    </source>
</evidence>
<evidence type="ECO:0000256" key="1">
    <source>
        <dbReference type="ARBA" id="ARBA00007401"/>
    </source>
</evidence>
<dbReference type="GO" id="GO:0004565">
    <property type="term" value="F:beta-galactosidase activity"/>
    <property type="evidence" value="ECO:0007669"/>
    <property type="project" value="UniProtKB-EC"/>
</dbReference>
<dbReference type="SUPFAM" id="SSF49303">
    <property type="entry name" value="beta-Galactosidase/glucuronidase domain"/>
    <property type="match status" value="1"/>
</dbReference>
<dbReference type="InterPro" id="IPR006103">
    <property type="entry name" value="Glyco_hydro_2_cat"/>
</dbReference>
<evidence type="ECO:0000256" key="3">
    <source>
        <dbReference type="ARBA" id="ARBA00023295"/>
    </source>
</evidence>
<feature type="domain" description="Glycoside hydrolase family 2 catalytic" evidence="5">
    <location>
        <begin position="323"/>
        <end position="551"/>
    </location>
</feature>
<dbReference type="SUPFAM" id="SSF51445">
    <property type="entry name" value="(Trans)glycosidases"/>
    <property type="match status" value="1"/>
</dbReference>
<dbReference type="Gene3D" id="2.60.120.260">
    <property type="entry name" value="Galactose-binding domain-like"/>
    <property type="match status" value="1"/>
</dbReference>
<dbReference type="Pfam" id="PF00703">
    <property type="entry name" value="Glyco_hydro_2"/>
    <property type="match status" value="1"/>
</dbReference>
<dbReference type="EC" id="3.2.1.23" evidence="9"/>
<evidence type="ECO:0000313" key="10">
    <source>
        <dbReference type="Proteomes" id="UP000251241"/>
    </source>
</evidence>
<protein>
    <submittedName>
        <fullName evidence="9">Evolved beta-galactosidase subunit alpha</fullName>
        <ecNumber evidence="9">3.2.1.23</ecNumber>
    </submittedName>
</protein>
<evidence type="ECO:0000259" key="7">
    <source>
        <dbReference type="Pfam" id="PF16355"/>
    </source>
</evidence>
<dbReference type="Pfam" id="PF02836">
    <property type="entry name" value="Glyco_hydro_2_C"/>
    <property type="match status" value="1"/>
</dbReference>
<dbReference type="Gene3D" id="2.60.40.10">
    <property type="entry name" value="Immunoglobulins"/>
    <property type="match status" value="3"/>
</dbReference>
<dbReference type="EMBL" id="UAUU01000011">
    <property type="protein sequence ID" value="SPZ92475.1"/>
    <property type="molecule type" value="Genomic_DNA"/>
</dbReference>
<dbReference type="InterPro" id="IPR006101">
    <property type="entry name" value="Glyco_hydro_2"/>
</dbReference>
<organism evidence="9 10">
    <name type="scientific">Sphingobacterium multivorum</name>
    <dbReference type="NCBI Taxonomy" id="28454"/>
    <lineage>
        <taxon>Bacteria</taxon>
        <taxon>Pseudomonadati</taxon>
        <taxon>Bacteroidota</taxon>
        <taxon>Sphingobacteriia</taxon>
        <taxon>Sphingobacteriales</taxon>
        <taxon>Sphingobacteriaceae</taxon>
        <taxon>Sphingobacterium</taxon>
    </lineage>
</organism>
<dbReference type="InterPro" id="IPR017853">
    <property type="entry name" value="GH"/>
</dbReference>
<gene>
    <name evidence="9" type="primary">ebgA_3</name>
    <name evidence="9" type="ORF">NCTC11343_04522</name>
</gene>
<dbReference type="GeneID" id="97179461"/>
<dbReference type="Pfam" id="PF02837">
    <property type="entry name" value="Glyco_hydro_2_N"/>
    <property type="match status" value="1"/>
</dbReference>
<dbReference type="Pfam" id="PF16355">
    <property type="entry name" value="DUF4982"/>
    <property type="match status" value="1"/>
</dbReference>
<feature type="domain" description="Glycoside hydrolase family 2" evidence="8">
    <location>
        <begin position="738"/>
        <end position="839"/>
    </location>
</feature>
<dbReference type="Proteomes" id="UP000251241">
    <property type="component" value="Unassembled WGS sequence"/>
</dbReference>
<dbReference type="RefSeq" id="WP_083295985.1">
    <property type="nucleotide sequence ID" value="NZ_CP069793.1"/>
</dbReference>
<dbReference type="GO" id="GO:0005975">
    <property type="term" value="P:carbohydrate metabolic process"/>
    <property type="evidence" value="ECO:0007669"/>
    <property type="project" value="InterPro"/>
</dbReference>
<sequence length="843" mass="95789">MQKESKSYLSIFSTRGLKFILCAIISIGPNTLFAQERIVTMLEDGWKFTKHDQPNFADIGLITSEWQTVRVPHDWAIYGPFSANNDKQHMAIAQDGQKEALEHAGRTGGLPFVGVGWYRKEFELPQNVQNKRTVLQFDGAMSNAVVFVNGKKVGNWPYGYNSFYFDVSEYVSPGQNLVAVRLENKSESSRWYPGAGLYRNVRLEITEKTSIAHWGTYITTPEITKDFARIQVRTDLAGIDLSKDSLSLETILIDSHGRIVAKKNDQIGNYQIQQMQQELFVEKPQLWELQSPNLYKAVSKLYQNGKLIDKYQTVFGIRSIAMVPNKGFYLNGKLTVFKGVCLHHDLGPLGAAVNDAAIRRQLRIMKDMGVNAIRTSHNMPAPELVQACDEMGIMLMAESFDEWKIPKMKNGYNQYFNDWAEKDLVNLIRHYRNNPSVVMWCIGNEVPEQGSPDGSKVARYLQDICHREDPSRPVTQGMDNPDAVINSSFASTMDVAGFNYRPFKYPEAYKKLQQQLILGTETASTLSSRGVYKFPVERKSMAKYDDHQASSYDVEHCSWSDLPEDNFIQHDDLPYAIGEFVWTGFDYLGEPTPYYTDWPSHSSLFGIVDLAGIPKDRYYLYRSHWNQELHTLHILPHWNWKGREGQKTPIFVYTDYPAAEIFINGKSQGVKKKDFDVTLVNSNDKKAQNDFMRQKRYRLMWMDTKYEPGTVTVVAYDSLGNIAARDSVKTAGKLYTVRLDVDRKQLKANGKDIAFITATLVDKQGNIVTGEDRELKFKVKGQGAFKAVANGDPTSLESFQKPFMKCFNGQLVFLVESRDSVGEIIAEVEGKGLKKASVKLTVK</sequence>
<dbReference type="InterPro" id="IPR051913">
    <property type="entry name" value="GH2_Domain-Containing"/>
</dbReference>
<reference evidence="9 10" key="1">
    <citation type="submission" date="2018-06" db="EMBL/GenBank/DDBJ databases">
        <authorList>
            <consortium name="Pathogen Informatics"/>
            <person name="Doyle S."/>
        </authorList>
    </citation>
    <scope>NUCLEOTIDE SEQUENCE [LARGE SCALE GENOMIC DNA]</scope>
    <source>
        <strain evidence="9 10">NCTC11343</strain>
    </source>
</reference>
<dbReference type="PANTHER" id="PTHR42732">
    <property type="entry name" value="BETA-GALACTOSIDASE"/>
    <property type="match status" value="1"/>
</dbReference>
<dbReference type="InterPro" id="IPR006102">
    <property type="entry name" value="Ig-like_GH2"/>
</dbReference>
<dbReference type="InterPro" id="IPR040605">
    <property type="entry name" value="Glyco_hydro2_dom5"/>
</dbReference>
<dbReference type="AlphaFoldDB" id="A0A2X2JXI3"/>
<name>A0A2X2JXI3_SPHMU</name>
<dbReference type="SUPFAM" id="SSF49373">
    <property type="entry name" value="Invasin/intimin cell-adhesion fragments"/>
    <property type="match status" value="1"/>
</dbReference>
<dbReference type="PRINTS" id="PR00132">
    <property type="entry name" value="GLHYDRLASE2"/>
</dbReference>
<evidence type="ECO:0000259" key="6">
    <source>
        <dbReference type="Pfam" id="PF02837"/>
    </source>
</evidence>
<evidence type="ECO:0000259" key="8">
    <source>
        <dbReference type="Pfam" id="PF18565"/>
    </source>
</evidence>
<dbReference type="PANTHER" id="PTHR42732:SF1">
    <property type="entry name" value="BETA-MANNOSIDASE"/>
    <property type="match status" value="1"/>
</dbReference>
<keyword evidence="3 9" id="KW-0326">Glycosidase</keyword>
<dbReference type="Gene3D" id="3.20.20.80">
    <property type="entry name" value="Glycosidases"/>
    <property type="match status" value="1"/>
</dbReference>
<comment type="similarity">
    <text evidence="1">Belongs to the glycosyl hydrolase 2 family.</text>
</comment>